<name>A0A7J6EUM3_CANSA</name>
<dbReference type="EMBL" id="JAATIP010000186">
    <property type="protein sequence ID" value="KAF4362132.1"/>
    <property type="molecule type" value="Genomic_DNA"/>
</dbReference>
<dbReference type="Pfam" id="PF14392">
    <property type="entry name" value="zf-CCHC_4"/>
    <property type="match status" value="1"/>
</dbReference>
<feature type="region of interest" description="Disordered" evidence="1">
    <location>
        <begin position="590"/>
        <end position="616"/>
    </location>
</feature>
<dbReference type="Pfam" id="PF14111">
    <property type="entry name" value="DUF4283"/>
    <property type="match status" value="1"/>
</dbReference>
<dbReference type="PANTHER" id="PTHR31286">
    <property type="entry name" value="GLYCINE-RICH CELL WALL STRUCTURAL PROTEIN 1.8-LIKE"/>
    <property type="match status" value="1"/>
</dbReference>
<feature type="compositionally biased region" description="Low complexity" evidence="1">
    <location>
        <begin position="606"/>
        <end position="616"/>
    </location>
</feature>
<comment type="caution">
    <text evidence="4">The sequence shown here is derived from an EMBL/GenBank/DDBJ whole genome shotgun (WGS) entry which is preliminary data.</text>
</comment>
<organism evidence="4 5">
    <name type="scientific">Cannabis sativa</name>
    <name type="common">Hemp</name>
    <name type="synonym">Marijuana</name>
    <dbReference type="NCBI Taxonomy" id="3483"/>
    <lineage>
        <taxon>Eukaryota</taxon>
        <taxon>Viridiplantae</taxon>
        <taxon>Streptophyta</taxon>
        <taxon>Embryophyta</taxon>
        <taxon>Tracheophyta</taxon>
        <taxon>Spermatophyta</taxon>
        <taxon>Magnoliopsida</taxon>
        <taxon>eudicotyledons</taxon>
        <taxon>Gunneridae</taxon>
        <taxon>Pentapetalae</taxon>
        <taxon>rosids</taxon>
        <taxon>fabids</taxon>
        <taxon>Rosales</taxon>
        <taxon>Cannabaceae</taxon>
        <taxon>Cannabis</taxon>
    </lineage>
</organism>
<protein>
    <recommendedName>
        <fullName evidence="6">CCHC-type domain-containing protein</fullName>
    </recommendedName>
</protein>
<dbReference type="Proteomes" id="UP000525078">
    <property type="component" value="Unassembled WGS sequence"/>
</dbReference>
<evidence type="ECO:0008006" key="6">
    <source>
        <dbReference type="Google" id="ProtNLM"/>
    </source>
</evidence>
<evidence type="ECO:0000259" key="3">
    <source>
        <dbReference type="Pfam" id="PF14392"/>
    </source>
</evidence>
<evidence type="ECO:0000256" key="1">
    <source>
        <dbReference type="SAM" id="MobiDB-lite"/>
    </source>
</evidence>
<dbReference type="AlphaFoldDB" id="A0A7J6EUM3"/>
<dbReference type="PANTHER" id="PTHR31286:SF167">
    <property type="entry name" value="OS09G0268800 PROTEIN"/>
    <property type="match status" value="1"/>
</dbReference>
<accession>A0A7J6EUM3</accession>
<sequence length="616" mass="66786">MEDIIATSSPKKGMSFSCNDTSVTLVPCAASIKALSTCCLYGKVVAPMTVEESSVWEFVAKTWKKPVSVVSMADGLKMSNIFKFGFESAEDRDWALANGPWCVRGYTLVLQAWASSLEGSVTFNLLRVWIQIHNLPHEFFSRDNGHFLGGLVGKVINIDLEEGKPVTWTPFMKILVDIDVHKPLVSGCFFDLTSGEKQWLQVKYVKIGIFCYFCGCLGHQRRGCKLSSPVTVAKEDGVPFPMYGPWLSTSSAYLDVFSGPSFGKARQLVSSEMAKGGGEIGPLAALSADGGNCAKINTGRVHRRLRRPLGLPANAASGSGKAQRAVWFPKHSSVGLEKGVSSFSNGGMNGSLDKEKAIVSLPILNDVDVDRSMGRETNLNNKAVSLALGEGGPTVGPRLVKDGPCFIIEDLEGVRDCGPQLVGSGPNGTVIDLSEKAKAFNSSFGPKEGVIGSNKEISSQMKAIGPRVLNSLSTPPGPLLEDQVVNARDGSSSNHASTHRESMVPSNEEVALAQFFKAQEDLMHDLRHFGKLDLYEIRRIGGDIGVPVSSEVNERTTPFKKRKFESSASLCSRPHKIHRKYPGVVRDFPWDPKRDDDIVVDDPSEDSSNSPSRSDK</sequence>
<dbReference type="InterPro" id="IPR025836">
    <property type="entry name" value="Zn_knuckle_CX2CX4HX4C"/>
</dbReference>
<reference evidence="4 5" key="1">
    <citation type="journal article" date="2020" name="bioRxiv">
        <title>Sequence and annotation of 42 cannabis genomes reveals extensive copy number variation in cannabinoid synthesis and pathogen resistance genes.</title>
        <authorList>
            <person name="Mckernan K.J."/>
            <person name="Helbert Y."/>
            <person name="Kane L.T."/>
            <person name="Ebling H."/>
            <person name="Zhang L."/>
            <person name="Liu B."/>
            <person name="Eaton Z."/>
            <person name="Mclaughlin S."/>
            <person name="Kingan S."/>
            <person name="Baybayan P."/>
            <person name="Concepcion G."/>
            <person name="Jordan M."/>
            <person name="Riva A."/>
            <person name="Barbazuk W."/>
            <person name="Harkins T."/>
        </authorList>
    </citation>
    <scope>NUCLEOTIDE SEQUENCE [LARGE SCALE GENOMIC DNA]</scope>
    <source>
        <strain evidence="5">cv. Jamaican Lion 4</strain>
        <tissue evidence="4">Leaf</tissue>
    </source>
</reference>
<evidence type="ECO:0000259" key="2">
    <source>
        <dbReference type="Pfam" id="PF14111"/>
    </source>
</evidence>
<feature type="domain" description="Zinc knuckle CX2CX4HX4C" evidence="3">
    <location>
        <begin position="178"/>
        <end position="225"/>
    </location>
</feature>
<dbReference type="InterPro" id="IPR040256">
    <property type="entry name" value="At4g02000-like"/>
</dbReference>
<feature type="domain" description="DUF4283" evidence="2">
    <location>
        <begin position="37"/>
        <end position="115"/>
    </location>
</feature>
<evidence type="ECO:0000313" key="4">
    <source>
        <dbReference type="EMBL" id="KAF4362132.1"/>
    </source>
</evidence>
<dbReference type="InterPro" id="IPR025558">
    <property type="entry name" value="DUF4283"/>
</dbReference>
<gene>
    <name evidence="4" type="ORF">F8388_023984</name>
</gene>
<evidence type="ECO:0000313" key="5">
    <source>
        <dbReference type="Proteomes" id="UP000525078"/>
    </source>
</evidence>
<proteinExistence type="predicted"/>